<dbReference type="InterPro" id="IPR000073">
    <property type="entry name" value="AB_hydrolase_1"/>
</dbReference>
<dbReference type="Proteomes" id="UP001500653">
    <property type="component" value="Unassembled WGS sequence"/>
</dbReference>
<organism evidence="2 3">
    <name type="scientific">Prauserella halophila</name>
    <dbReference type="NCBI Taxonomy" id="185641"/>
    <lineage>
        <taxon>Bacteria</taxon>
        <taxon>Bacillati</taxon>
        <taxon>Actinomycetota</taxon>
        <taxon>Actinomycetes</taxon>
        <taxon>Pseudonocardiales</taxon>
        <taxon>Pseudonocardiaceae</taxon>
        <taxon>Prauserella</taxon>
    </lineage>
</organism>
<dbReference type="Pfam" id="PF00561">
    <property type="entry name" value="Abhydrolase_1"/>
    <property type="match status" value="1"/>
</dbReference>
<accession>A0ABN1WLY1</accession>
<protein>
    <submittedName>
        <fullName evidence="2">Alpha/beta hydrolase</fullName>
    </submittedName>
</protein>
<dbReference type="SUPFAM" id="SSF53474">
    <property type="entry name" value="alpha/beta-Hydrolases"/>
    <property type="match status" value="1"/>
</dbReference>
<dbReference type="InterPro" id="IPR050266">
    <property type="entry name" value="AB_hydrolase_sf"/>
</dbReference>
<dbReference type="PRINTS" id="PR00412">
    <property type="entry name" value="EPOXHYDRLASE"/>
</dbReference>
<sequence length="280" mass="30553">MGNAVRTDPGTLWLDTRIRVSAGEVSAGVYGSGPPIVLTHGTPASAQLWRRVIPELARRHTVYVWDLLGFGDSTLDESAAPSIATQAATLAELVEHWGLTSPDLVGHDIGGGIVARAHLVEGVPARRLAFLDAAVIGPWNTAFTEHMQRYADAYRTMPEHAFADLVAPRLRTATHHDMSDEVLDLYLAPWRGAEGQRRWVAQAEHVHFDDTREAVDRLRDITAETLVLWGEQDGWLAPSTGDRLAAAIPGARREDLPGAGHFAPEDDPRAVARSLARFFA</sequence>
<dbReference type="PRINTS" id="PR00111">
    <property type="entry name" value="ABHYDROLASE"/>
</dbReference>
<dbReference type="RefSeq" id="WP_253865379.1">
    <property type="nucleotide sequence ID" value="NZ_BAAALN010000019.1"/>
</dbReference>
<feature type="domain" description="AB hydrolase-1" evidence="1">
    <location>
        <begin position="34"/>
        <end position="268"/>
    </location>
</feature>
<dbReference type="InterPro" id="IPR000639">
    <property type="entry name" value="Epox_hydrolase-like"/>
</dbReference>
<dbReference type="GO" id="GO:0016787">
    <property type="term" value="F:hydrolase activity"/>
    <property type="evidence" value="ECO:0007669"/>
    <property type="project" value="UniProtKB-KW"/>
</dbReference>
<evidence type="ECO:0000313" key="3">
    <source>
        <dbReference type="Proteomes" id="UP001500653"/>
    </source>
</evidence>
<dbReference type="InterPro" id="IPR029058">
    <property type="entry name" value="AB_hydrolase_fold"/>
</dbReference>
<dbReference type="EMBL" id="BAAALN010000019">
    <property type="protein sequence ID" value="GAA1251372.1"/>
    <property type="molecule type" value="Genomic_DNA"/>
</dbReference>
<comment type="caution">
    <text evidence="2">The sequence shown here is derived from an EMBL/GenBank/DDBJ whole genome shotgun (WGS) entry which is preliminary data.</text>
</comment>
<dbReference type="Gene3D" id="3.40.50.1820">
    <property type="entry name" value="alpha/beta hydrolase"/>
    <property type="match status" value="1"/>
</dbReference>
<proteinExistence type="predicted"/>
<gene>
    <name evidence="2" type="ORF">GCM10009676_42720</name>
</gene>
<keyword evidence="3" id="KW-1185">Reference proteome</keyword>
<dbReference type="PANTHER" id="PTHR43798">
    <property type="entry name" value="MONOACYLGLYCEROL LIPASE"/>
    <property type="match status" value="1"/>
</dbReference>
<reference evidence="2 3" key="1">
    <citation type="journal article" date="2019" name="Int. J. Syst. Evol. Microbiol.">
        <title>The Global Catalogue of Microorganisms (GCM) 10K type strain sequencing project: providing services to taxonomists for standard genome sequencing and annotation.</title>
        <authorList>
            <consortium name="The Broad Institute Genomics Platform"/>
            <consortium name="The Broad Institute Genome Sequencing Center for Infectious Disease"/>
            <person name="Wu L."/>
            <person name="Ma J."/>
        </authorList>
    </citation>
    <scope>NUCLEOTIDE SEQUENCE [LARGE SCALE GENOMIC DNA]</scope>
    <source>
        <strain evidence="2 3">JCM 13023</strain>
    </source>
</reference>
<name>A0ABN1WLY1_9PSEU</name>
<evidence type="ECO:0000259" key="1">
    <source>
        <dbReference type="Pfam" id="PF00561"/>
    </source>
</evidence>
<evidence type="ECO:0000313" key="2">
    <source>
        <dbReference type="EMBL" id="GAA1251372.1"/>
    </source>
</evidence>
<keyword evidence="2" id="KW-0378">Hydrolase</keyword>